<sequence length="619" mass="69739">MDTTKAQQKALDDAPVAPENRLMIRKCNQRLRSMLKSNELTIQVALDALKLTPFYNAFKVSADVPEIYMQEFWATVTKHHYSLRFKPNGKSHTVNVNNFRDMLKICPKLPGQRFEEPLFEEEILPLIRDLGHTGDIKVLFNVNINHMHQPWRSLAAIINKCLSGKTTRLEGLRLSLENKDSEKNNDMLYPCFTKVIVDYFMAKDPSISRRNKMFWHTARDDSMFTTIRSEAYKTYHAYATGEKTPKPKKNKADSESSPKEKPAQASKRKRLKTSSKAAQSTKEKQPATKSKAKGLTVLSKVALTEDEQMNLATKKSQIQTHNSHASNKGAGDKPEVPDVPKYNSDGEEESWTFSDGDDDEDVNEESDAHDDNDENKSDDEDGEEYDDEEMLYGDLNLNRERIYARRTEAHATKETEDANVNLTAVTPVVQMQSSSASDLVSKFINPSMDEGIDLVLNQNIQSATLVDIPVTTATETPSSDTTTLQPSTLNIHSLQTLRVTALESELSMLKQSNPFAEPFLLFLVKAQTSKIMSKLEKYVTDTLGDEVLVRSTNQPQTSYAVASSLSELELKNILMDKMEENKSIDKSKVQKNLYNALVEAYMSHLDNGGNSGMQHNDQS</sequence>
<feature type="region of interest" description="Disordered" evidence="1">
    <location>
        <begin position="238"/>
        <end position="293"/>
    </location>
</feature>
<feature type="compositionally biased region" description="Acidic residues" evidence="1">
    <location>
        <begin position="345"/>
        <end position="391"/>
    </location>
</feature>
<accession>A0ABQ5EP52</accession>
<protein>
    <submittedName>
        <fullName evidence="2">Uncharacterized protein</fullName>
    </submittedName>
</protein>
<organism evidence="2 3">
    <name type="scientific">Tanacetum coccineum</name>
    <dbReference type="NCBI Taxonomy" id="301880"/>
    <lineage>
        <taxon>Eukaryota</taxon>
        <taxon>Viridiplantae</taxon>
        <taxon>Streptophyta</taxon>
        <taxon>Embryophyta</taxon>
        <taxon>Tracheophyta</taxon>
        <taxon>Spermatophyta</taxon>
        <taxon>Magnoliopsida</taxon>
        <taxon>eudicotyledons</taxon>
        <taxon>Gunneridae</taxon>
        <taxon>Pentapetalae</taxon>
        <taxon>asterids</taxon>
        <taxon>campanulids</taxon>
        <taxon>Asterales</taxon>
        <taxon>Asteraceae</taxon>
        <taxon>Asteroideae</taxon>
        <taxon>Anthemideae</taxon>
        <taxon>Anthemidinae</taxon>
        <taxon>Tanacetum</taxon>
    </lineage>
</organism>
<feature type="region of interest" description="Disordered" evidence="1">
    <location>
        <begin position="312"/>
        <end position="393"/>
    </location>
</feature>
<reference evidence="2" key="1">
    <citation type="journal article" date="2022" name="Int. J. Mol. Sci.">
        <title>Draft Genome of Tanacetum Coccineum: Genomic Comparison of Closely Related Tanacetum-Family Plants.</title>
        <authorList>
            <person name="Yamashiro T."/>
            <person name="Shiraishi A."/>
            <person name="Nakayama K."/>
            <person name="Satake H."/>
        </authorList>
    </citation>
    <scope>NUCLEOTIDE SEQUENCE</scope>
</reference>
<keyword evidence="3" id="KW-1185">Reference proteome</keyword>
<gene>
    <name evidence="2" type="ORF">Tco_0978886</name>
</gene>
<evidence type="ECO:0000313" key="2">
    <source>
        <dbReference type="EMBL" id="GJT52729.1"/>
    </source>
</evidence>
<feature type="compositionally biased region" description="Polar residues" evidence="1">
    <location>
        <begin position="312"/>
        <end position="326"/>
    </location>
</feature>
<dbReference type="Proteomes" id="UP001151760">
    <property type="component" value="Unassembled WGS sequence"/>
</dbReference>
<feature type="compositionally biased region" description="Basic and acidic residues" evidence="1">
    <location>
        <begin position="250"/>
        <end position="262"/>
    </location>
</feature>
<reference evidence="2" key="2">
    <citation type="submission" date="2022-01" db="EMBL/GenBank/DDBJ databases">
        <authorList>
            <person name="Yamashiro T."/>
            <person name="Shiraishi A."/>
            <person name="Satake H."/>
            <person name="Nakayama K."/>
        </authorList>
    </citation>
    <scope>NUCLEOTIDE SEQUENCE</scope>
</reference>
<evidence type="ECO:0000256" key="1">
    <source>
        <dbReference type="SAM" id="MobiDB-lite"/>
    </source>
</evidence>
<evidence type="ECO:0000313" key="3">
    <source>
        <dbReference type="Proteomes" id="UP001151760"/>
    </source>
</evidence>
<proteinExistence type="predicted"/>
<name>A0ABQ5EP52_9ASTR</name>
<comment type="caution">
    <text evidence="2">The sequence shown here is derived from an EMBL/GenBank/DDBJ whole genome shotgun (WGS) entry which is preliminary data.</text>
</comment>
<dbReference type="EMBL" id="BQNB010016522">
    <property type="protein sequence ID" value="GJT52729.1"/>
    <property type="molecule type" value="Genomic_DNA"/>
</dbReference>